<evidence type="ECO:0000313" key="15">
    <source>
        <dbReference type="Proteomes" id="UP000600363"/>
    </source>
</evidence>
<dbReference type="InterPro" id="IPR006124">
    <property type="entry name" value="Metalloenzyme"/>
</dbReference>
<keyword evidence="4 7" id="KW-0324">Glycolysis</keyword>
<evidence type="ECO:0000256" key="3">
    <source>
        <dbReference type="ARBA" id="ARBA00022723"/>
    </source>
</evidence>
<evidence type="ECO:0000256" key="11">
    <source>
        <dbReference type="PIRSR" id="PIRSR001492-3"/>
    </source>
</evidence>
<dbReference type="GO" id="GO:0006007">
    <property type="term" value="P:glucose catabolic process"/>
    <property type="evidence" value="ECO:0007669"/>
    <property type="project" value="InterPro"/>
</dbReference>
<evidence type="ECO:0000256" key="4">
    <source>
        <dbReference type="ARBA" id="ARBA00023152"/>
    </source>
</evidence>
<dbReference type="EMBL" id="DUIH01000012">
    <property type="protein sequence ID" value="HIH69744.1"/>
    <property type="molecule type" value="Genomic_DNA"/>
</dbReference>
<dbReference type="UniPathway" id="UPA00109">
    <property type="reaction ID" value="UER00186"/>
</dbReference>
<dbReference type="Proteomes" id="UP000600363">
    <property type="component" value="Unassembled WGS sequence"/>
</dbReference>
<evidence type="ECO:0000256" key="1">
    <source>
        <dbReference type="ARBA" id="ARBA00004798"/>
    </source>
</evidence>
<feature type="binding site" evidence="7 11">
    <location>
        <position position="429"/>
    </location>
    <ligand>
        <name>Mn(2+)</name>
        <dbReference type="ChEBI" id="CHEBI:29035"/>
        <label>2</label>
    </ligand>
</feature>
<dbReference type="HAMAP" id="MF_01038">
    <property type="entry name" value="GpmI"/>
    <property type="match status" value="1"/>
</dbReference>
<comment type="cofactor">
    <cofactor evidence="7">
        <name>Mn(2+)</name>
        <dbReference type="ChEBI" id="CHEBI:29035"/>
    </cofactor>
    <text evidence="7">Binds 2 manganese ions per subunit.</text>
</comment>
<dbReference type="GO" id="GO:0030145">
    <property type="term" value="F:manganese ion binding"/>
    <property type="evidence" value="ECO:0007669"/>
    <property type="project" value="UniProtKB-UniRule"/>
</dbReference>
<keyword evidence="5 7" id="KW-0464">Manganese</keyword>
<dbReference type="InterPro" id="IPR005995">
    <property type="entry name" value="Pgm_bpd_ind"/>
</dbReference>
<evidence type="ECO:0000259" key="13">
    <source>
        <dbReference type="Pfam" id="PF06415"/>
    </source>
</evidence>
<feature type="binding site" evidence="7 10">
    <location>
        <position position="122"/>
    </location>
    <ligand>
        <name>substrate</name>
    </ligand>
</feature>
<feature type="binding site" evidence="7 11">
    <location>
        <position position="446"/>
    </location>
    <ligand>
        <name>Mn(2+)</name>
        <dbReference type="ChEBI" id="CHEBI:29035"/>
        <label>1</label>
    </ligand>
</feature>
<reference evidence="14" key="1">
    <citation type="journal article" date="2020" name="bioRxiv">
        <title>A rank-normalized archaeal taxonomy based on genome phylogeny resolves widespread incomplete and uneven classifications.</title>
        <authorList>
            <person name="Rinke C."/>
            <person name="Chuvochina M."/>
            <person name="Mussig A.J."/>
            <person name="Chaumeil P.-A."/>
            <person name="Waite D.W."/>
            <person name="Whitman W.B."/>
            <person name="Parks D.H."/>
            <person name="Hugenholtz P."/>
        </authorList>
    </citation>
    <scope>NUCLEOTIDE SEQUENCE</scope>
    <source>
        <strain evidence="14">UBA12518</strain>
    </source>
</reference>
<gene>
    <name evidence="7" type="primary">gpmI</name>
    <name evidence="14" type="ORF">HA299_03865</name>
</gene>
<evidence type="ECO:0000259" key="12">
    <source>
        <dbReference type="Pfam" id="PF01676"/>
    </source>
</evidence>
<comment type="function">
    <text evidence="7">Catalyzes the interconversion of 2-phosphoglycerate and 3-phosphoglycerate.</text>
</comment>
<comment type="pathway">
    <text evidence="1 7">Carbohydrate degradation; glycolysis; pyruvate from D-glyceraldehyde 3-phosphate: step 3/5.</text>
</comment>
<dbReference type="Pfam" id="PF01676">
    <property type="entry name" value="Metalloenzyme"/>
    <property type="match status" value="1"/>
</dbReference>
<feature type="binding site" evidence="7 10">
    <location>
        <position position="323"/>
    </location>
    <ligand>
        <name>substrate</name>
    </ligand>
</feature>
<dbReference type="AlphaFoldDB" id="A0A832RWK5"/>
<comment type="similarity">
    <text evidence="2 7">Belongs to the BPG-independent phosphoglycerate mutase family.</text>
</comment>
<evidence type="ECO:0000256" key="6">
    <source>
        <dbReference type="ARBA" id="ARBA00023235"/>
    </source>
</evidence>
<organism evidence="14 15">
    <name type="scientific">Methermicoccus shengliensis</name>
    <dbReference type="NCBI Taxonomy" id="660064"/>
    <lineage>
        <taxon>Archaea</taxon>
        <taxon>Methanobacteriati</taxon>
        <taxon>Methanobacteriota</taxon>
        <taxon>Stenosarchaea group</taxon>
        <taxon>Methanomicrobia</taxon>
        <taxon>Methanosarcinales</taxon>
        <taxon>Methermicoccaceae</taxon>
        <taxon>Methermicoccus</taxon>
    </lineage>
</organism>
<name>A0A832RWK5_9EURY</name>
<dbReference type="Gene3D" id="3.40.720.10">
    <property type="entry name" value="Alkaline Phosphatase, subunit A"/>
    <property type="match status" value="1"/>
</dbReference>
<evidence type="ECO:0000256" key="2">
    <source>
        <dbReference type="ARBA" id="ARBA00008819"/>
    </source>
</evidence>
<protein>
    <recommendedName>
        <fullName evidence="7 8">2,3-bisphosphoglycerate-independent phosphoglycerate mutase</fullName>
        <shortName evidence="7">BPG-independent PGAM</shortName>
        <shortName evidence="7">Phosphoglyceromutase</shortName>
        <shortName evidence="7">iPGM</shortName>
        <ecNumber evidence="7 8">5.4.2.12</ecNumber>
    </recommendedName>
</protein>
<dbReference type="RefSeq" id="WP_042685712.1">
    <property type="nucleotide sequence ID" value="NZ_DUIH01000012.1"/>
</dbReference>
<feature type="binding site" evidence="7 10">
    <location>
        <begin position="151"/>
        <end position="152"/>
    </location>
    <ligand>
        <name>substrate</name>
    </ligand>
</feature>
<feature type="binding site" evidence="7 11">
    <location>
        <position position="388"/>
    </location>
    <ligand>
        <name>Mn(2+)</name>
        <dbReference type="ChEBI" id="CHEBI:29035"/>
        <label>1</label>
    </ligand>
</feature>
<dbReference type="InterPro" id="IPR017850">
    <property type="entry name" value="Alkaline_phosphatase_core_sf"/>
</dbReference>
<dbReference type="InterPro" id="IPR011258">
    <property type="entry name" value="BPG-indep_PGM_N"/>
</dbReference>
<feature type="binding site" evidence="7 11">
    <location>
        <position position="392"/>
    </location>
    <ligand>
        <name>Mn(2+)</name>
        <dbReference type="ChEBI" id="CHEBI:29035"/>
        <label>1</label>
    </ligand>
</feature>
<feature type="binding site" evidence="7 11">
    <location>
        <position position="11"/>
    </location>
    <ligand>
        <name>Mn(2+)</name>
        <dbReference type="ChEBI" id="CHEBI:29035"/>
        <label>2</label>
    </ligand>
</feature>
<keyword evidence="6 7" id="KW-0413">Isomerase</keyword>
<evidence type="ECO:0000256" key="10">
    <source>
        <dbReference type="PIRSR" id="PIRSR001492-2"/>
    </source>
</evidence>
<feature type="domain" description="Metalloenzyme" evidence="12">
    <location>
        <begin position="4"/>
        <end position="483"/>
    </location>
</feature>
<evidence type="ECO:0000256" key="9">
    <source>
        <dbReference type="PIRSR" id="PIRSR001492-1"/>
    </source>
</evidence>
<evidence type="ECO:0000313" key="14">
    <source>
        <dbReference type="EMBL" id="HIH69744.1"/>
    </source>
</evidence>
<dbReference type="FunFam" id="3.40.1450.10:FF:000002">
    <property type="entry name" value="2,3-bisphosphoglycerate-independent phosphoglycerate mutase"/>
    <property type="match status" value="1"/>
</dbReference>
<evidence type="ECO:0000256" key="5">
    <source>
        <dbReference type="ARBA" id="ARBA00023211"/>
    </source>
</evidence>
<dbReference type="SUPFAM" id="SSF53649">
    <property type="entry name" value="Alkaline phosphatase-like"/>
    <property type="match status" value="1"/>
</dbReference>
<dbReference type="Gene3D" id="3.40.1450.10">
    <property type="entry name" value="BPG-independent phosphoglycerate mutase, domain B"/>
    <property type="match status" value="1"/>
</dbReference>
<dbReference type="PANTHER" id="PTHR31637:SF0">
    <property type="entry name" value="2,3-BISPHOSPHOGLYCERATE-INDEPENDENT PHOSPHOGLYCERATE MUTASE"/>
    <property type="match status" value="1"/>
</dbReference>
<dbReference type="PANTHER" id="PTHR31637">
    <property type="entry name" value="2,3-BISPHOSPHOGLYCERATE-INDEPENDENT PHOSPHOGLYCERATE MUTASE"/>
    <property type="match status" value="1"/>
</dbReference>
<accession>A0A832RWK5</accession>
<proteinExistence type="inferred from homology"/>
<comment type="caution">
    <text evidence="14">The sequence shown here is derived from an EMBL/GenBank/DDBJ whole genome shotgun (WGS) entry which is preliminary data.</text>
</comment>
<dbReference type="Pfam" id="PF06415">
    <property type="entry name" value="iPGM_N"/>
    <property type="match status" value="1"/>
</dbReference>
<dbReference type="SUPFAM" id="SSF64158">
    <property type="entry name" value="2,3-Bisphosphoglycerate-independent phosphoglycerate mutase, substrate-binding domain"/>
    <property type="match status" value="1"/>
</dbReference>
<feature type="binding site" evidence="7 10">
    <location>
        <position position="187"/>
    </location>
    <ligand>
        <name>substrate</name>
    </ligand>
</feature>
<dbReference type="PIRSF" id="PIRSF001492">
    <property type="entry name" value="IPGAM"/>
    <property type="match status" value="1"/>
</dbReference>
<dbReference type="GO" id="GO:0005737">
    <property type="term" value="C:cytoplasm"/>
    <property type="evidence" value="ECO:0007669"/>
    <property type="project" value="InterPro"/>
</dbReference>
<evidence type="ECO:0000256" key="8">
    <source>
        <dbReference type="NCBIfam" id="TIGR01307"/>
    </source>
</evidence>
<feature type="binding site" evidence="7 10">
    <location>
        <begin position="252"/>
        <end position="255"/>
    </location>
    <ligand>
        <name>substrate</name>
    </ligand>
</feature>
<feature type="binding site" evidence="7 11">
    <location>
        <position position="61"/>
    </location>
    <ligand>
        <name>Mn(2+)</name>
        <dbReference type="ChEBI" id="CHEBI:29035"/>
        <label>2</label>
    </ligand>
</feature>
<dbReference type="GO" id="GO:0006096">
    <property type="term" value="P:glycolytic process"/>
    <property type="evidence" value="ECO:0007669"/>
    <property type="project" value="UniProtKB-UniRule"/>
</dbReference>
<evidence type="ECO:0000256" key="7">
    <source>
        <dbReference type="HAMAP-Rule" id="MF_01038"/>
    </source>
</evidence>
<dbReference type="CDD" id="cd16010">
    <property type="entry name" value="iPGM"/>
    <property type="match status" value="1"/>
</dbReference>
<dbReference type="NCBIfam" id="TIGR01307">
    <property type="entry name" value="pgm_bpd_ind"/>
    <property type="match status" value="1"/>
</dbReference>
<comment type="catalytic activity">
    <reaction evidence="7">
        <text>(2R)-2-phosphoglycerate = (2R)-3-phosphoglycerate</text>
        <dbReference type="Rhea" id="RHEA:15901"/>
        <dbReference type="ChEBI" id="CHEBI:58272"/>
        <dbReference type="ChEBI" id="CHEBI:58289"/>
        <dbReference type="EC" id="5.4.2.12"/>
    </reaction>
</comment>
<feature type="domain" description="BPG-independent PGAM N-terminal" evidence="13">
    <location>
        <begin position="81"/>
        <end position="287"/>
    </location>
</feature>
<dbReference type="InterPro" id="IPR036646">
    <property type="entry name" value="PGAM_B_sf"/>
</dbReference>
<dbReference type="GO" id="GO:0004619">
    <property type="term" value="F:phosphoglycerate mutase activity"/>
    <property type="evidence" value="ECO:0007669"/>
    <property type="project" value="UniProtKB-UniRule"/>
</dbReference>
<keyword evidence="3 7" id="KW-0479">Metal-binding</keyword>
<dbReference type="EC" id="5.4.2.12" evidence="7 8"/>
<sequence>MKRPLVLVVLDGFGLSESERGNAIAAARTPNIDHLFSSYPFTTLCAHGEAVGLPEGQMGNSEVGHLNIGAGRIVYQDIVRISKAIEDGSFFQNEALLSAVRWVKEHRSILHLLGLVSPGGVHSHQEHLYALLELARMHDVPVMVHAFLDGRDTPPRSAHLYIRELEKRLHDGQVVGSVCGRYYAMDRDRRWERTRLAYDAVVNGVSEYRAQSGYDAVIRAYERGENDEFVRPTVVAPHRMRDEDAVIFFNFRADRARQLTLALTDRAFKEFPVSAHPFFVAFTRYEEDIPLNVAFDKQHLINTFGEWISRHGLTQLRIAETEKYAHVTYFFSGGREEPFEGEERILIPSPKVATYDLKPEMSAYEVTDAVVEHMGRFDVVVMNYANCDMVGHTGIMEAAVRAVEAVDECVGRVMERTLSLGGTLVLTADHGNAEQMLDDGTPHTAHTNNPVPFVIARRGFACTLRDGGILGDIAPTLLELLGLPVPEEMSGRSLIESVISPQPHP</sequence>
<feature type="active site" description="Phosphoserine intermediate" evidence="7 9">
    <location>
        <position position="61"/>
    </location>
</feature>
<feature type="binding site" evidence="7 11">
    <location>
        <position position="430"/>
    </location>
    <ligand>
        <name>Mn(2+)</name>
        <dbReference type="ChEBI" id="CHEBI:29035"/>
        <label>2</label>
    </ligand>
</feature>
<feature type="binding site" evidence="7 10">
    <location>
        <position position="181"/>
    </location>
    <ligand>
        <name>substrate</name>
    </ligand>
</feature>